<accession>A0AAP0LKE8</accession>
<dbReference type="Proteomes" id="UP001420932">
    <property type="component" value="Unassembled WGS sequence"/>
</dbReference>
<sequence>MGSKFSGATNLIQTSEKYKLWNTRELISLAVSCENKESMVQAIKIRCGIYE</sequence>
<protein>
    <submittedName>
        <fullName evidence="1">Uncharacterized protein</fullName>
    </submittedName>
</protein>
<name>A0AAP0LKE8_9MAGN</name>
<comment type="caution">
    <text evidence="1">The sequence shown here is derived from an EMBL/GenBank/DDBJ whole genome shotgun (WGS) entry which is preliminary data.</text>
</comment>
<evidence type="ECO:0000313" key="1">
    <source>
        <dbReference type="EMBL" id="KAK9169729.1"/>
    </source>
</evidence>
<evidence type="ECO:0000313" key="2">
    <source>
        <dbReference type="Proteomes" id="UP001420932"/>
    </source>
</evidence>
<gene>
    <name evidence="1" type="ORF">Syun_001869</name>
</gene>
<keyword evidence="2" id="KW-1185">Reference proteome</keyword>
<proteinExistence type="predicted"/>
<dbReference type="EMBL" id="JBBNAF010000001">
    <property type="protein sequence ID" value="KAK9169729.1"/>
    <property type="molecule type" value="Genomic_DNA"/>
</dbReference>
<reference evidence="1 2" key="1">
    <citation type="submission" date="2024-01" db="EMBL/GenBank/DDBJ databases">
        <title>Genome assemblies of Stephania.</title>
        <authorList>
            <person name="Yang L."/>
        </authorList>
    </citation>
    <scope>NUCLEOTIDE SEQUENCE [LARGE SCALE GENOMIC DNA]</scope>
    <source>
        <strain evidence="1">YNDBR</strain>
        <tissue evidence="1">Leaf</tissue>
    </source>
</reference>
<organism evidence="1 2">
    <name type="scientific">Stephania yunnanensis</name>
    <dbReference type="NCBI Taxonomy" id="152371"/>
    <lineage>
        <taxon>Eukaryota</taxon>
        <taxon>Viridiplantae</taxon>
        <taxon>Streptophyta</taxon>
        <taxon>Embryophyta</taxon>
        <taxon>Tracheophyta</taxon>
        <taxon>Spermatophyta</taxon>
        <taxon>Magnoliopsida</taxon>
        <taxon>Ranunculales</taxon>
        <taxon>Menispermaceae</taxon>
        <taxon>Menispermoideae</taxon>
        <taxon>Cissampelideae</taxon>
        <taxon>Stephania</taxon>
    </lineage>
</organism>
<dbReference type="AlphaFoldDB" id="A0AAP0LKE8"/>